<evidence type="ECO:0000259" key="4">
    <source>
        <dbReference type="Pfam" id="PF00535"/>
    </source>
</evidence>
<evidence type="ECO:0000256" key="3">
    <source>
        <dbReference type="ARBA" id="ARBA00022723"/>
    </source>
</evidence>
<dbReference type="InterPro" id="IPR050748">
    <property type="entry name" value="Glycosyltrans_8_dom-fam"/>
</dbReference>
<dbReference type="Pfam" id="PF01501">
    <property type="entry name" value="Glyco_transf_8"/>
    <property type="match status" value="1"/>
</dbReference>
<dbReference type="AlphaFoldDB" id="B6GCA0"/>
<keyword evidence="7" id="KW-1185">Reference proteome</keyword>
<reference evidence="6 7" key="1">
    <citation type="submission" date="2008-10" db="EMBL/GenBank/DDBJ databases">
        <title>Draft genome sequence of Collinsella stercoris (DSM 13279).</title>
        <authorList>
            <person name="Sudarsanam P."/>
            <person name="Ley R."/>
            <person name="Guruge J."/>
            <person name="Turnbaugh P.J."/>
            <person name="Mahowald M."/>
            <person name="Liep D."/>
            <person name="Gordon J."/>
        </authorList>
    </citation>
    <scope>NUCLEOTIDE SEQUENCE [LARGE SCALE GENOMIC DNA]</scope>
    <source>
        <strain evidence="6 7">DSM 13279</strain>
    </source>
</reference>
<evidence type="ECO:0000313" key="7">
    <source>
        <dbReference type="Proteomes" id="UP000003560"/>
    </source>
</evidence>
<dbReference type="GO" id="GO:0046872">
    <property type="term" value="F:metal ion binding"/>
    <property type="evidence" value="ECO:0007669"/>
    <property type="project" value="UniProtKB-KW"/>
</dbReference>
<dbReference type="InterPro" id="IPR001173">
    <property type="entry name" value="Glyco_trans_2-like"/>
</dbReference>
<dbReference type="PANTHER" id="PTHR13778:SF47">
    <property type="entry name" value="LIPOPOLYSACCHARIDE 1,3-GALACTOSYLTRANSFERASE"/>
    <property type="match status" value="1"/>
</dbReference>
<dbReference type="STRING" id="445975.COLSTE_01723"/>
<feature type="domain" description="DUF4422" evidence="5">
    <location>
        <begin position="369"/>
        <end position="609"/>
    </location>
</feature>
<dbReference type="InterPro" id="IPR025536">
    <property type="entry name" value="DUF4422"/>
</dbReference>
<dbReference type="EMBL" id="ABXJ01000095">
    <property type="protein sequence ID" value="EEA90103.1"/>
    <property type="molecule type" value="Genomic_DNA"/>
</dbReference>
<dbReference type="PANTHER" id="PTHR13778">
    <property type="entry name" value="GLYCOSYLTRANSFERASE 8 DOMAIN-CONTAINING PROTEIN"/>
    <property type="match status" value="1"/>
</dbReference>
<protein>
    <submittedName>
        <fullName evidence="6">Glycosyltransferase, family 8</fullName>
    </submittedName>
</protein>
<dbReference type="InterPro" id="IPR002495">
    <property type="entry name" value="Glyco_trans_8"/>
</dbReference>
<evidence type="ECO:0000256" key="2">
    <source>
        <dbReference type="ARBA" id="ARBA00022679"/>
    </source>
</evidence>
<dbReference type="InterPro" id="IPR029044">
    <property type="entry name" value="Nucleotide-diphossugar_trans"/>
</dbReference>
<dbReference type="Pfam" id="PF00535">
    <property type="entry name" value="Glycos_transf_2"/>
    <property type="match status" value="1"/>
</dbReference>
<evidence type="ECO:0000256" key="1">
    <source>
        <dbReference type="ARBA" id="ARBA00022676"/>
    </source>
</evidence>
<evidence type="ECO:0000259" key="5">
    <source>
        <dbReference type="Pfam" id="PF14393"/>
    </source>
</evidence>
<gene>
    <name evidence="6" type="ORF">COLSTE_01723</name>
</gene>
<reference evidence="6 7" key="2">
    <citation type="submission" date="2008-10" db="EMBL/GenBank/DDBJ databases">
        <authorList>
            <person name="Fulton L."/>
            <person name="Clifton S."/>
            <person name="Fulton B."/>
            <person name="Xu J."/>
            <person name="Minx P."/>
            <person name="Pepin K.H."/>
            <person name="Johnson M."/>
            <person name="Thiruvilangam P."/>
            <person name="Bhonagiri V."/>
            <person name="Nash W.E."/>
            <person name="Mardis E.R."/>
            <person name="Wilson R.K."/>
        </authorList>
    </citation>
    <scope>NUCLEOTIDE SEQUENCE [LARGE SCALE GENOMIC DNA]</scope>
    <source>
        <strain evidence="6 7">DSM 13279</strain>
    </source>
</reference>
<keyword evidence="2 6" id="KW-0808">Transferase</keyword>
<organism evidence="6 7">
    <name type="scientific">Collinsella stercoris DSM 13279</name>
    <dbReference type="NCBI Taxonomy" id="445975"/>
    <lineage>
        <taxon>Bacteria</taxon>
        <taxon>Bacillati</taxon>
        <taxon>Actinomycetota</taxon>
        <taxon>Coriobacteriia</taxon>
        <taxon>Coriobacteriales</taxon>
        <taxon>Coriobacteriaceae</taxon>
        <taxon>Collinsella</taxon>
    </lineage>
</organism>
<keyword evidence="1" id="KW-0328">Glycosyltransferase</keyword>
<feature type="domain" description="Glycosyltransferase 2-like" evidence="4">
    <location>
        <begin position="3"/>
        <end position="118"/>
    </location>
</feature>
<evidence type="ECO:0000313" key="6">
    <source>
        <dbReference type="EMBL" id="EEA90103.1"/>
    </source>
</evidence>
<dbReference type="CDD" id="cd00761">
    <property type="entry name" value="Glyco_tranf_GTA_type"/>
    <property type="match status" value="1"/>
</dbReference>
<sequence length="990" mass="113316">MDACVKSVLSQDFRDIELIVINDGSTDDTCVLLNRIASSDARVIAVNRADNRGLHRTRAEGVELATGDYTVFLDSDDEFLPGFLAKLDSALRADPVDLLHFGIKVEDCGVGTSEASQFESYINAPLEELTGEGIMRAVFSPGAGGYRQDWRFTQRAFATPLLKRAFDSMTVADLGRAEDAYESFVTLAMATRSVTRNDIVGLLYNYGRGVNSGSSLSIEDFAEDAHEFWSSICAIKNHAERMGTTVAKECSDGARWKLFDLLFNDWSNRVADCDKVEAARAAGVRSSYIACAVQLMRLTRDAAYSAWEAGEFLDEGAPFLEWYEAARELSGNEAAHSRRYQAFYSAAHRHIDDLRRRTRLCAFDEQDVRIFVSTHKRVDLFDSKVLQPVQVGCALRDYRYDWALHDDEGENVSALNPMYCELTTQYWAWKNIDAPYIGFCHYRRYFDFSPELHEQNPYGEIMDGRIDQVSQAKYHLDDASIYKALEGVDIATTVIQDIRSYMGPEATLRSQYDAADHLYVEDLDRVVDILVRRHPEYSQDARAFLSGHTGCFCNMFIMRRDIFRAYCEWLFPLLEEFVNTTDMSKYSREGVRTPGHLSERLLNIYLLHQQRMHPELSIKRLQCVHFQEPDYKPGLKMPVRLDDLRQIVPVVFASDNNYVPMLTTTIHSMLSNASNNYRYDITVLHRDISGANQAIMREFFSSYDNVNLGFCDVSQVIEKYNLTTNNPHISVETYYRFLIQDLLPYYDKVLYLDSDLIIRGDVSELFATDLGDSLLAAAHDIDFVANVNMKRGDRFAYAKEVLGMKDPYSYFQAGVLVLNTRAMRSRHTMEEWLEFASDDRFIYNDQDVLNAHCEGEVVYLDYSWNVMIDCFGRINKVFTFAPAYMFDAFIESRSNEKIVHYAGFEKPWKLAGCDRGELYWRYARETPFYESLLQHSIAVNRSGRLPDYLIHEPALSPRSPLRKIVDPIAPLGSARRELGKSIIRAIRGIR</sequence>
<dbReference type="Proteomes" id="UP000003560">
    <property type="component" value="Unassembled WGS sequence"/>
</dbReference>
<comment type="caution">
    <text evidence="6">The sequence shown here is derived from an EMBL/GenBank/DDBJ whole genome shotgun (WGS) entry which is preliminary data.</text>
</comment>
<proteinExistence type="predicted"/>
<name>B6GCA0_9ACTN</name>
<keyword evidence="3" id="KW-0479">Metal-binding</keyword>
<dbReference type="Pfam" id="PF14393">
    <property type="entry name" value="DUF4422"/>
    <property type="match status" value="1"/>
</dbReference>
<dbReference type="CDD" id="cd04194">
    <property type="entry name" value="GT8_A4GalT_like"/>
    <property type="match status" value="1"/>
</dbReference>
<dbReference type="GO" id="GO:0016757">
    <property type="term" value="F:glycosyltransferase activity"/>
    <property type="evidence" value="ECO:0007669"/>
    <property type="project" value="UniProtKB-KW"/>
</dbReference>
<dbReference type="SUPFAM" id="SSF53448">
    <property type="entry name" value="Nucleotide-diphospho-sugar transferases"/>
    <property type="match status" value="2"/>
</dbReference>
<dbReference type="Gene3D" id="3.90.550.10">
    <property type="entry name" value="Spore Coat Polysaccharide Biosynthesis Protein SpsA, Chain A"/>
    <property type="match status" value="2"/>
</dbReference>
<dbReference type="eggNOG" id="COG1442">
    <property type="taxonomic scope" value="Bacteria"/>
</dbReference>
<accession>B6GCA0</accession>
<dbReference type="HOGENOM" id="CLU_297128_0_0_11"/>
<dbReference type="eggNOG" id="COG0463">
    <property type="taxonomic scope" value="Bacteria"/>
</dbReference>